<keyword evidence="3" id="KW-1185">Reference proteome</keyword>
<evidence type="ECO:0000313" key="3">
    <source>
        <dbReference type="Proteomes" id="UP000645610"/>
    </source>
</evidence>
<name>A0A931BPJ0_9BACT</name>
<protein>
    <submittedName>
        <fullName evidence="2">Uncharacterized protein</fullName>
    </submittedName>
</protein>
<feature type="transmembrane region" description="Helical" evidence="1">
    <location>
        <begin position="7"/>
        <end position="24"/>
    </location>
</feature>
<gene>
    <name evidence="2" type="ORF">I2I01_16480</name>
</gene>
<keyword evidence="1" id="KW-0472">Membrane</keyword>
<feature type="transmembrane region" description="Helical" evidence="1">
    <location>
        <begin position="44"/>
        <end position="61"/>
    </location>
</feature>
<accession>A0A931BPJ0</accession>
<organism evidence="2 3">
    <name type="scientific">Hymenobacter properus</name>
    <dbReference type="NCBI Taxonomy" id="2791026"/>
    <lineage>
        <taxon>Bacteria</taxon>
        <taxon>Pseudomonadati</taxon>
        <taxon>Bacteroidota</taxon>
        <taxon>Cytophagia</taxon>
        <taxon>Cytophagales</taxon>
        <taxon>Hymenobacteraceae</taxon>
        <taxon>Hymenobacter</taxon>
    </lineage>
</organism>
<sequence>MDAIFEALIMAVLAVPGIVIRWVLHRGKVPLKKLAQDKEAGYNATYTVLLMIALIAFYQFVMKA</sequence>
<comment type="caution">
    <text evidence="2">The sequence shown here is derived from an EMBL/GenBank/DDBJ whole genome shotgun (WGS) entry which is preliminary data.</text>
</comment>
<evidence type="ECO:0000313" key="2">
    <source>
        <dbReference type="EMBL" id="MBF9143245.1"/>
    </source>
</evidence>
<keyword evidence="1" id="KW-0812">Transmembrane</keyword>
<dbReference type="EMBL" id="JADQDP010000003">
    <property type="protein sequence ID" value="MBF9143245.1"/>
    <property type="molecule type" value="Genomic_DNA"/>
</dbReference>
<keyword evidence="1" id="KW-1133">Transmembrane helix</keyword>
<dbReference type="AlphaFoldDB" id="A0A931BPJ0"/>
<dbReference type="Proteomes" id="UP000645610">
    <property type="component" value="Unassembled WGS sequence"/>
</dbReference>
<reference evidence="2 3" key="1">
    <citation type="submission" date="2020-11" db="EMBL/GenBank/DDBJ databases">
        <authorList>
            <person name="Kim M.K."/>
        </authorList>
    </citation>
    <scope>NUCLEOTIDE SEQUENCE [LARGE SCALE GENOMIC DNA]</scope>
    <source>
        <strain evidence="2 3">BT439</strain>
    </source>
</reference>
<evidence type="ECO:0000256" key="1">
    <source>
        <dbReference type="SAM" id="Phobius"/>
    </source>
</evidence>
<dbReference type="RefSeq" id="WP_196287555.1">
    <property type="nucleotide sequence ID" value="NZ_JADQDP010000003.1"/>
</dbReference>
<proteinExistence type="predicted"/>